<organism evidence="3 4">
    <name type="scientific">Euplotes crassus</name>
    <dbReference type="NCBI Taxonomy" id="5936"/>
    <lineage>
        <taxon>Eukaryota</taxon>
        <taxon>Sar</taxon>
        <taxon>Alveolata</taxon>
        <taxon>Ciliophora</taxon>
        <taxon>Intramacronucleata</taxon>
        <taxon>Spirotrichea</taxon>
        <taxon>Hypotrichia</taxon>
        <taxon>Euplotida</taxon>
        <taxon>Euplotidae</taxon>
        <taxon>Moneuplotes</taxon>
    </lineage>
</organism>
<reference evidence="3" key="1">
    <citation type="submission" date="2023-07" db="EMBL/GenBank/DDBJ databases">
        <authorList>
            <consortium name="AG Swart"/>
            <person name="Singh M."/>
            <person name="Singh A."/>
            <person name="Seah K."/>
            <person name="Emmerich C."/>
        </authorList>
    </citation>
    <scope>NUCLEOTIDE SEQUENCE</scope>
    <source>
        <strain evidence="3">DP1</strain>
    </source>
</reference>
<name>A0AAD1XT82_EUPCR</name>
<accession>A0AAD1XT82</accession>
<keyword evidence="2" id="KW-1133">Transmembrane helix</keyword>
<gene>
    <name evidence="3" type="ORF">ECRASSUSDP1_LOCUS19561</name>
</gene>
<proteinExistence type="predicted"/>
<evidence type="ECO:0000256" key="1">
    <source>
        <dbReference type="SAM" id="MobiDB-lite"/>
    </source>
</evidence>
<feature type="transmembrane region" description="Helical" evidence="2">
    <location>
        <begin position="106"/>
        <end position="125"/>
    </location>
</feature>
<comment type="caution">
    <text evidence="3">The sequence shown here is derived from an EMBL/GenBank/DDBJ whole genome shotgun (WGS) entry which is preliminary data.</text>
</comment>
<keyword evidence="4" id="KW-1185">Reference proteome</keyword>
<dbReference type="Proteomes" id="UP001295684">
    <property type="component" value="Unassembled WGS sequence"/>
</dbReference>
<evidence type="ECO:0000313" key="3">
    <source>
        <dbReference type="EMBL" id="CAI2378166.1"/>
    </source>
</evidence>
<feature type="compositionally biased region" description="Basic and acidic residues" evidence="1">
    <location>
        <begin position="162"/>
        <end position="171"/>
    </location>
</feature>
<evidence type="ECO:0000313" key="4">
    <source>
        <dbReference type="Proteomes" id="UP001295684"/>
    </source>
</evidence>
<evidence type="ECO:0000256" key="2">
    <source>
        <dbReference type="SAM" id="Phobius"/>
    </source>
</evidence>
<dbReference type="AlphaFoldDB" id="A0AAD1XT82"/>
<keyword evidence="2" id="KW-0472">Membrane</keyword>
<sequence length="213" mass="24427">MDKAKHDDVPRINGYSLYQMSYRGGRIAPKELLTYIFMNTRDGTATESIRVIADSEGYVGKRQKKMIKTLVRKGWSKNEIFYEMQRVFGNDVVTENKAFDDESKPLLTAGVVLLPVLFCGSLFLLRQARRIRLEMAISQTREAQKIRLEQIKASVGQGATKWSDKQHEGDFKSTSSDEQQIDHSGSDPDFNTERVSKIDKDLKKEIFKKLKIK</sequence>
<feature type="compositionally biased region" description="Basic and acidic residues" evidence="1">
    <location>
        <begin position="180"/>
        <end position="194"/>
    </location>
</feature>
<feature type="region of interest" description="Disordered" evidence="1">
    <location>
        <begin position="159"/>
        <end position="194"/>
    </location>
</feature>
<protein>
    <submittedName>
        <fullName evidence="3">Uncharacterized protein</fullName>
    </submittedName>
</protein>
<dbReference type="EMBL" id="CAMPGE010019863">
    <property type="protein sequence ID" value="CAI2378166.1"/>
    <property type="molecule type" value="Genomic_DNA"/>
</dbReference>
<keyword evidence="2" id="KW-0812">Transmembrane</keyword>